<evidence type="ECO:0000313" key="3">
    <source>
        <dbReference type="Proteomes" id="UP000186817"/>
    </source>
</evidence>
<feature type="transmembrane region" description="Helical" evidence="1">
    <location>
        <begin position="627"/>
        <end position="645"/>
    </location>
</feature>
<sequence length="817" mass="89349">MALTPIRITALRHSAFYSPLLYTIKSGLLQSQGLEPHYEPGTPSNPALEQVRNGTAHLSQLAVAASFAELEKGTKQPDIVHFAQINARDGFFLCRRGSGKGFDWKTDYSRIRVVDAGDPVSMEQAFRDGQGDYVHLQGPAAQLLEHDGVGVVVASLGETLGPIAFSSLCARRSWLSSDMAKAFLRAYREGCRETAGISPENVAKVVQPFFDDIDWNVLVSTISTYQQLDQMQTLGCATTFLDHETDLPVQVLEARCAPHLQHLDVQLPEQDPNDLENHLLQVCLTVFQLLRSTFGDTAVQALDGFVSRTGRKMANEMLQRAISQSSFCPPSNYSSGEIGAIAAPAGFGSGVFLSVTVALFMAPLLPFCACWLTSHESLEGSAASLRRPMEASPDLDLQDSAQTPEQCSSFGTGCERLSRGLGWQPGVSPSLRWGILSGIAGTTLLFVYASVTPGILLSGSFTASGGSSDTRHMASLSMDNSLVQTWSVGSYFVFCAMLIFSVVWPYIKLLMMLYVWVRPIEPKALGPMLVFLDQIGKWSLMDNIILFLFVVFFHIAWTGEDLVGGGLAKFGLKCSPEDELNTFLAATILSLLLGHAMLWIHRANEKTTRGPEEALVQSGQPARRLRVIGAGHVVCFLLMVLSWQVEIVEVTFSGLVGTFLEVTQQETSKRYSILGILSCLGAQGSMYLQVTFAVFVLAIPMLQLLAMTFFCLHQLRPKRRQQFLRLCYTLRAWAAYDVFLIAFLAAVLGGDRYGIGQFIELIVYKQNLAPTCRGLRDVGVECLHIHLGFLPGTIIIVAAVALSYVVSLLVARETSPG</sequence>
<dbReference type="OrthoDB" id="422471at2759"/>
<feature type="transmembrane region" description="Helical" evidence="1">
    <location>
        <begin position="538"/>
        <end position="557"/>
    </location>
</feature>
<dbReference type="PANTHER" id="PTHR34730:SF1">
    <property type="entry name" value="PARAQUAT-INDUCIBLE PROTEIN A"/>
    <property type="match status" value="1"/>
</dbReference>
<gene>
    <name evidence="2" type="primary">ytlA</name>
    <name evidence="2" type="ORF">AK812_SmicGene37267</name>
</gene>
<evidence type="ECO:0000256" key="1">
    <source>
        <dbReference type="SAM" id="Phobius"/>
    </source>
</evidence>
<feature type="transmembrane region" description="Helical" evidence="1">
    <location>
        <begin position="433"/>
        <end position="451"/>
    </location>
</feature>
<reference evidence="2 3" key="1">
    <citation type="submission" date="2016-02" db="EMBL/GenBank/DDBJ databases">
        <title>Genome analysis of coral dinoflagellate symbionts highlights evolutionary adaptations to a symbiotic lifestyle.</title>
        <authorList>
            <person name="Aranda M."/>
            <person name="Li Y."/>
            <person name="Liew Y.J."/>
            <person name="Baumgarten S."/>
            <person name="Simakov O."/>
            <person name="Wilson M."/>
            <person name="Piel J."/>
            <person name="Ashoor H."/>
            <person name="Bougouffa S."/>
            <person name="Bajic V.B."/>
            <person name="Ryu T."/>
            <person name="Ravasi T."/>
            <person name="Bayer T."/>
            <person name="Micklem G."/>
            <person name="Kim H."/>
            <person name="Bhak J."/>
            <person name="Lajeunesse T.C."/>
            <person name="Voolstra C.R."/>
        </authorList>
    </citation>
    <scope>NUCLEOTIDE SEQUENCE [LARGE SCALE GENOMIC DNA]</scope>
    <source>
        <strain evidence="2 3">CCMP2467</strain>
    </source>
</reference>
<evidence type="ECO:0000313" key="2">
    <source>
        <dbReference type="EMBL" id="OLP82102.1"/>
    </source>
</evidence>
<proteinExistence type="predicted"/>
<protein>
    <submittedName>
        <fullName evidence="2">Putative binding protein YtlA</fullName>
    </submittedName>
</protein>
<keyword evidence="3" id="KW-1185">Reference proteome</keyword>
<keyword evidence="1" id="KW-1133">Transmembrane helix</keyword>
<dbReference type="AlphaFoldDB" id="A0A1Q9CGP4"/>
<feature type="transmembrane region" description="Helical" evidence="1">
    <location>
        <begin position="580"/>
        <end position="600"/>
    </location>
</feature>
<accession>A0A1Q9CGP4</accession>
<feature type="transmembrane region" description="Helical" evidence="1">
    <location>
        <begin position="733"/>
        <end position="750"/>
    </location>
</feature>
<dbReference type="Pfam" id="PF04403">
    <property type="entry name" value="PqiA"/>
    <property type="match status" value="1"/>
</dbReference>
<dbReference type="PANTHER" id="PTHR34730">
    <property type="entry name" value="UNNAMED PRODUCT"/>
    <property type="match status" value="1"/>
</dbReference>
<keyword evidence="1" id="KW-0812">Transmembrane</keyword>
<dbReference type="InterPro" id="IPR007498">
    <property type="entry name" value="PqiA-like"/>
</dbReference>
<feature type="transmembrane region" description="Helical" evidence="1">
    <location>
        <begin position="351"/>
        <end position="372"/>
    </location>
</feature>
<keyword evidence="1" id="KW-0472">Membrane</keyword>
<dbReference type="Gene3D" id="3.40.190.10">
    <property type="entry name" value="Periplasmic binding protein-like II"/>
    <property type="match status" value="1"/>
</dbReference>
<organism evidence="2 3">
    <name type="scientific">Symbiodinium microadriaticum</name>
    <name type="common">Dinoflagellate</name>
    <name type="synonym">Zooxanthella microadriatica</name>
    <dbReference type="NCBI Taxonomy" id="2951"/>
    <lineage>
        <taxon>Eukaryota</taxon>
        <taxon>Sar</taxon>
        <taxon>Alveolata</taxon>
        <taxon>Dinophyceae</taxon>
        <taxon>Suessiales</taxon>
        <taxon>Symbiodiniaceae</taxon>
        <taxon>Symbiodinium</taxon>
    </lineage>
</organism>
<dbReference type="SUPFAM" id="SSF53850">
    <property type="entry name" value="Periplasmic binding protein-like II"/>
    <property type="match status" value="1"/>
</dbReference>
<feature type="transmembrane region" description="Helical" evidence="1">
    <location>
        <begin position="690"/>
        <end position="712"/>
    </location>
</feature>
<feature type="transmembrane region" description="Helical" evidence="1">
    <location>
        <begin position="789"/>
        <end position="811"/>
    </location>
</feature>
<dbReference type="EMBL" id="LSRX01001224">
    <property type="protein sequence ID" value="OLP82102.1"/>
    <property type="molecule type" value="Genomic_DNA"/>
</dbReference>
<feature type="transmembrane region" description="Helical" evidence="1">
    <location>
        <begin position="491"/>
        <end position="517"/>
    </location>
</feature>
<comment type="caution">
    <text evidence="2">The sequence shown here is derived from an EMBL/GenBank/DDBJ whole genome shotgun (WGS) entry which is preliminary data.</text>
</comment>
<dbReference type="Proteomes" id="UP000186817">
    <property type="component" value="Unassembled WGS sequence"/>
</dbReference>
<name>A0A1Q9CGP4_SYMMI</name>